<dbReference type="Gene3D" id="2.60.120.260">
    <property type="entry name" value="Galactose-binding domain-like"/>
    <property type="match status" value="1"/>
</dbReference>
<dbReference type="SUPFAM" id="SSF49785">
    <property type="entry name" value="Galactose-binding domain-like"/>
    <property type="match status" value="1"/>
</dbReference>
<dbReference type="Pfam" id="PF00722">
    <property type="entry name" value="Glyco_hydro_16"/>
    <property type="match status" value="1"/>
</dbReference>
<dbReference type="PANTHER" id="PTHR10963:SF55">
    <property type="entry name" value="GLYCOSIDE HYDROLASE FAMILY 16 PROTEIN"/>
    <property type="match status" value="1"/>
</dbReference>
<feature type="domain" description="GH16" evidence="3">
    <location>
        <begin position="62"/>
        <end position="335"/>
    </location>
</feature>
<accession>A0A315Y2E9</accession>
<dbReference type="PROSITE" id="PS51762">
    <property type="entry name" value="GH16_2"/>
    <property type="match status" value="1"/>
</dbReference>
<feature type="signal peptide" evidence="2">
    <location>
        <begin position="1"/>
        <end position="23"/>
    </location>
</feature>
<sequence length="479" mass="52914">MSFFRAAAAAAVLLAAVPAAVFADSAIDMDYNSDGAVDIFDMVSARKQGANADELHRLSGFLLGSGAESPLSEKYRLVWSDEFDGSSLDADKWSYELGNWKLDESGNYITNGWGNNEQEFYTDRNAAVKDGVLTISARKESYTDERQGSYDYTSSRLSTQHKFSVCGGRIEVRARCDSGKSLWPAIWMLPEDSAYGGWASSGEIDIMEGWGSTPEKICGTVHFGGVWPNNRYLTGEYGFPEGDSTENWHTYSIEWDKGEIRWYVDDSLYSTQADWYSEGFSYPAPFDQNFYIILNLAVGGHFDGVDGIYAEPATFASGDKNFDIDYVRVYEDTSSDFRPTEMTSLALDNYIEGADASVVNKEGCTVIDVRNAGSLEYAVMGLLRGRAVKKGVRYQLSFDAVSTAERSMVVTAEDSSYTRYLDEKVTISPEKKHFSLGVTFGSDMQADIKFQLGNIDGAAGIGAHEVTLSDIRWEEVPAT</sequence>
<dbReference type="InterPro" id="IPR050546">
    <property type="entry name" value="Glycosyl_Hydrlase_16"/>
</dbReference>
<protein>
    <submittedName>
        <fullName evidence="4">Carbohydrate binding protein</fullName>
    </submittedName>
</protein>
<dbReference type="InterPro" id="IPR013320">
    <property type="entry name" value="ConA-like_dom_sf"/>
</dbReference>
<organism evidence="4 5">
    <name type="scientific">Ruminococcus flavefaciens</name>
    <dbReference type="NCBI Taxonomy" id="1265"/>
    <lineage>
        <taxon>Bacteria</taxon>
        <taxon>Bacillati</taxon>
        <taxon>Bacillota</taxon>
        <taxon>Clostridia</taxon>
        <taxon>Eubacteriales</taxon>
        <taxon>Oscillospiraceae</taxon>
        <taxon>Ruminococcus</taxon>
    </lineage>
</organism>
<feature type="chain" id="PRO_5016463780" evidence="2">
    <location>
        <begin position="24"/>
        <end position="479"/>
    </location>
</feature>
<evidence type="ECO:0000313" key="4">
    <source>
        <dbReference type="EMBL" id="PWJ13623.1"/>
    </source>
</evidence>
<dbReference type="CDD" id="cd08023">
    <property type="entry name" value="GH16_laminarinase_like"/>
    <property type="match status" value="1"/>
</dbReference>
<dbReference type="AlphaFoldDB" id="A0A315Y2E9"/>
<gene>
    <name evidence="4" type="ORF">IE37_01431</name>
</gene>
<evidence type="ECO:0000313" key="5">
    <source>
        <dbReference type="Proteomes" id="UP000245720"/>
    </source>
</evidence>
<dbReference type="SUPFAM" id="SSF49899">
    <property type="entry name" value="Concanavalin A-like lectins/glucanases"/>
    <property type="match status" value="1"/>
</dbReference>
<dbReference type="EMBL" id="QGDI01000004">
    <property type="protein sequence ID" value="PWJ13623.1"/>
    <property type="molecule type" value="Genomic_DNA"/>
</dbReference>
<comment type="caution">
    <text evidence="4">The sequence shown here is derived from an EMBL/GenBank/DDBJ whole genome shotgun (WGS) entry which is preliminary data.</text>
</comment>
<dbReference type="InterPro" id="IPR000757">
    <property type="entry name" value="Beta-glucanase-like"/>
</dbReference>
<dbReference type="Proteomes" id="UP000245720">
    <property type="component" value="Unassembled WGS sequence"/>
</dbReference>
<dbReference type="GO" id="GO:0004553">
    <property type="term" value="F:hydrolase activity, hydrolyzing O-glycosyl compounds"/>
    <property type="evidence" value="ECO:0007669"/>
    <property type="project" value="InterPro"/>
</dbReference>
<dbReference type="PANTHER" id="PTHR10963">
    <property type="entry name" value="GLYCOSYL HYDROLASE-RELATED"/>
    <property type="match status" value="1"/>
</dbReference>
<dbReference type="GO" id="GO:0005975">
    <property type="term" value="P:carbohydrate metabolic process"/>
    <property type="evidence" value="ECO:0007669"/>
    <property type="project" value="InterPro"/>
</dbReference>
<evidence type="ECO:0000256" key="1">
    <source>
        <dbReference type="ARBA" id="ARBA00006865"/>
    </source>
</evidence>
<reference evidence="4 5" key="1">
    <citation type="submission" date="2018-05" db="EMBL/GenBank/DDBJ databases">
        <title>The Hungate 1000. A catalogue of reference genomes from the rumen microbiome.</title>
        <authorList>
            <person name="Kelly W."/>
        </authorList>
    </citation>
    <scope>NUCLEOTIDE SEQUENCE [LARGE SCALE GENOMIC DNA]</scope>
    <source>
        <strain evidence="4 5">SAb67</strain>
    </source>
</reference>
<dbReference type="STRING" id="1265.SAMN02910280_0326"/>
<dbReference type="Gene3D" id="2.60.120.200">
    <property type="match status" value="1"/>
</dbReference>
<evidence type="ECO:0000259" key="3">
    <source>
        <dbReference type="PROSITE" id="PS51762"/>
    </source>
</evidence>
<keyword evidence="2" id="KW-0732">Signal</keyword>
<name>A0A315Y2E9_RUMFL</name>
<proteinExistence type="inferred from homology"/>
<dbReference type="RefSeq" id="WP_109726220.1">
    <property type="nucleotide sequence ID" value="NZ_QGDI01000004.1"/>
</dbReference>
<comment type="similarity">
    <text evidence="1">Belongs to the glycosyl hydrolase 16 family.</text>
</comment>
<dbReference type="OrthoDB" id="9809583at2"/>
<dbReference type="InterPro" id="IPR008979">
    <property type="entry name" value="Galactose-bd-like_sf"/>
</dbReference>
<evidence type="ECO:0000256" key="2">
    <source>
        <dbReference type="SAM" id="SignalP"/>
    </source>
</evidence>